<protein>
    <submittedName>
        <fullName evidence="4">Carbohydrate ABC transporter substrate-binding protein, CUT1 family</fullName>
    </submittedName>
</protein>
<feature type="signal peptide" evidence="3">
    <location>
        <begin position="1"/>
        <end position="28"/>
    </location>
</feature>
<gene>
    <name evidence="4" type="ORF">SAMN05444390_101185</name>
</gene>
<keyword evidence="3" id="KW-0732">Signal</keyword>
<evidence type="ECO:0000256" key="2">
    <source>
        <dbReference type="ARBA" id="ARBA00008520"/>
    </source>
</evidence>
<evidence type="ECO:0000313" key="4">
    <source>
        <dbReference type="EMBL" id="SEF66901.1"/>
    </source>
</evidence>
<dbReference type="CDD" id="cd14748">
    <property type="entry name" value="PBP2_UgpB"/>
    <property type="match status" value="1"/>
</dbReference>
<accession>A0A1H5TXY6</accession>
<dbReference type="Pfam" id="PF13416">
    <property type="entry name" value="SBP_bac_8"/>
    <property type="match status" value="1"/>
</dbReference>
<dbReference type="PANTHER" id="PTHR43649">
    <property type="entry name" value="ARABINOSE-BINDING PROTEIN-RELATED"/>
    <property type="match status" value="1"/>
</dbReference>
<dbReference type="GO" id="GO:0042597">
    <property type="term" value="C:periplasmic space"/>
    <property type="evidence" value="ECO:0007669"/>
    <property type="project" value="UniProtKB-SubCell"/>
</dbReference>
<dbReference type="InterPro" id="IPR050490">
    <property type="entry name" value="Bact_solute-bd_prot1"/>
</dbReference>
<dbReference type="Proteomes" id="UP000236745">
    <property type="component" value="Unassembled WGS sequence"/>
</dbReference>
<dbReference type="OrthoDB" id="5897001at2"/>
<dbReference type="EMBL" id="FNVQ01000001">
    <property type="protein sequence ID" value="SEF66901.1"/>
    <property type="molecule type" value="Genomic_DNA"/>
</dbReference>
<evidence type="ECO:0000256" key="3">
    <source>
        <dbReference type="SAM" id="SignalP"/>
    </source>
</evidence>
<dbReference type="RefSeq" id="WP_104001211.1">
    <property type="nucleotide sequence ID" value="NZ_FNVQ01000001.1"/>
</dbReference>
<dbReference type="SUPFAM" id="SSF53850">
    <property type="entry name" value="Periplasmic binding protein-like II"/>
    <property type="match status" value="1"/>
</dbReference>
<name>A0A1H5TXY6_9GAMM</name>
<comment type="subcellular location">
    <subcellularLocation>
        <location evidence="1">Periplasm</location>
    </subcellularLocation>
</comment>
<dbReference type="PANTHER" id="PTHR43649:SF30">
    <property type="entry name" value="ABC TRANSPORTER SUBSTRATE-BINDING PROTEIN"/>
    <property type="match status" value="1"/>
</dbReference>
<dbReference type="AlphaFoldDB" id="A0A1H5TXY6"/>
<keyword evidence="5" id="KW-1185">Reference proteome</keyword>
<organism evidence="4 5">
    <name type="scientific">Marinobacterium lutimaris</name>
    <dbReference type="NCBI Taxonomy" id="568106"/>
    <lineage>
        <taxon>Bacteria</taxon>
        <taxon>Pseudomonadati</taxon>
        <taxon>Pseudomonadota</taxon>
        <taxon>Gammaproteobacteria</taxon>
        <taxon>Oceanospirillales</taxon>
        <taxon>Oceanospirillaceae</taxon>
        <taxon>Marinobacterium</taxon>
    </lineage>
</organism>
<dbReference type="Gene3D" id="3.40.190.10">
    <property type="entry name" value="Periplasmic binding protein-like II"/>
    <property type="match status" value="2"/>
</dbReference>
<evidence type="ECO:0000313" key="5">
    <source>
        <dbReference type="Proteomes" id="UP000236745"/>
    </source>
</evidence>
<feature type="chain" id="PRO_5009285533" evidence="3">
    <location>
        <begin position="29"/>
        <end position="430"/>
    </location>
</feature>
<reference evidence="4 5" key="1">
    <citation type="submission" date="2016-10" db="EMBL/GenBank/DDBJ databases">
        <authorList>
            <person name="de Groot N.N."/>
        </authorList>
    </citation>
    <scope>NUCLEOTIDE SEQUENCE [LARGE SCALE GENOMIC DNA]</scope>
    <source>
        <strain evidence="4 5">DSM 22012</strain>
    </source>
</reference>
<sequence>MLDKGKLHKGKRLLAIAVTSLAATAAQAQTELTMYYPVSVGGPLTQVVDGMIEQFEQQNPDIDVNAIYAGNYNDARMKALAALKSGEPAQLSVMFSIDVHELKDLDAIVSFDDVVETDEERQWLDSFYPALMENGKVDGTTWGIPFQRSTIVMYYNKDMFREAGLDPEHPPQNWDELAEMGQKLVKKDADGNVERWGAMIPSTGYPYWMFGALAKQNGADLMNSAGNETYFNKPEMVEALQYWKDLGSKYNVMPEGTIEWGTLRQNFLEGKTAMMWHSTGNLTAVKNAADFDFGVAFLPAHKNFGSPTGGGNFYLFKDATPDERRAALKLVRFMTSPEQAALWSKDTGYMGVSPAAYETDILKQYVAEFPPAAVARDQLEYATAELSTHQSGRVRKLLDDAIQSVLNGQAEPQEALDSAQNQAKRILSRY</sequence>
<evidence type="ECO:0000256" key="1">
    <source>
        <dbReference type="ARBA" id="ARBA00004418"/>
    </source>
</evidence>
<dbReference type="InterPro" id="IPR006059">
    <property type="entry name" value="SBP"/>
</dbReference>
<proteinExistence type="inferred from homology"/>
<comment type="similarity">
    <text evidence="2">Belongs to the bacterial solute-binding protein 1 family.</text>
</comment>